<proteinExistence type="predicted"/>
<dbReference type="GO" id="GO:0003677">
    <property type="term" value="F:DNA binding"/>
    <property type="evidence" value="ECO:0007669"/>
    <property type="project" value="InterPro"/>
</dbReference>
<sequence length="218" mass="26314">MFEINPIKLIKSIKSRPALYTKNDPMYSHRKHKDRLWREVCMEVHTSWDELKPVERVEAVRDIQKRWKSLRTCYTRELKLQRRERFKVENSIAIRKRKRYGYFNDLSFLGGDTNDVEIKYSDDDSDPLEAQYETQDIDFAFTDTQEVSIVPEAYEEEKSDVLESKKKDRDEDDDDRQFVMSLIPMFRKLSDRRKLEARIEVMKVLQKISFDDVDKNRK</sequence>
<accession>A0A821TN25</accession>
<comment type="subcellular location">
    <subcellularLocation>
        <location evidence="1">Nucleus</location>
    </subcellularLocation>
</comment>
<dbReference type="PROSITE" id="PS51031">
    <property type="entry name" value="BESS"/>
    <property type="match status" value="1"/>
</dbReference>
<name>A0A821TN25_9NEOP</name>
<dbReference type="GO" id="GO:0005667">
    <property type="term" value="C:transcription regulator complex"/>
    <property type="evidence" value="ECO:0007669"/>
    <property type="project" value="TreeGrafter"/>
</dbReference>
<keyword evidence="1" id="KW-0539">Nucleus</keyword>
<protein>
    <recommendedName>
        <fullName evidence="6">MADF domain-containing protein</fullName>
    </recommendedName>
</protein>
<evidence type="ECO:0000313" key="4">
    <source>
        <dbReference type="EMBL" id="CAF4878136.1"/>
    </source>
</evidence>
<dbReference type="InterPro" id="IPR039353">
    <property type="entry name" value="TF_Adf1"/>
</dbReference>
<dbReference type="EMBL" id="CAJOBZ010000026">
    <property type="protein sequence ID" value="CAF4878136.1"/>
    <property type="molecule type" value="Genomic_DNA"/>
</dbReference>
<evidence type="ECO:0008006" key="6">
    <source>
        <dbReference type="Google" id="ProtNLM"/>
    </source>
</evidence>
<dbReference type="GO" id="GO:0006357">
    <property type="term" value="P:regulation of transcription by RNA polymerase II"/>
    <property type="evidence" value="ECO:0007669"/>
    <property type="project" value="TreeGrafter"/>
</dbReference>
<reference evidence="4" key="1">
    <citation type="submission" date="2021-02" db="EMBL/GenBank/DDBJ databases">
        <authorList>
            <person name="Steward A R."/>
        </authorList>
    </citation>
    <scope>NUCLEOTIDE SEQUENCE</scope>
</reference>
<feature type="domain" description="MADF" evidence="2">
    <location>
        <begin position="8"/>
        <end position="114"/>
    </location>
</feature>
<dbReference type="AlphaFoldDB" id="A0A821TN25"/>
<dbReference type="PANTHER" id="PTHR12243">
    <property type="entry name" value="MADF DOMAIN TRANSCRIPTION FACTOR"/>
    <property type="match status" value="1"/>
</dbReference>
<dbReference type="PANTHER" id="PTHR12243:SF67">
    <property type="entry name" value="COREPRESSOR OF PANGOLIN, ISOFORM A-RELATED"/>
    <property type="match status" value="1"/>
</dbReference>
<dbReference type="InterPro" id="IPR006578">
    <property type="entry name" value="MADF-dom"/>
</dbReference>
<dbReference type="PROSITE" id="PS51029">
    <property type="entry name" value="MADF"/>
    <property type="match status" value="1"/>
</dbReference>
<dbReference type="Pfam" id="PF02944">
    <property type="entry name" value="BESS"/>
    <property type="match status" value="1"/>
</dbReference>
<dbReference type="OrthoDB" id="8118596at2759"/>
<feature type="domain" description="BESS" evidence="3">
    <location>
        <begin position="172"/>
        <end position="211"/>
    </location>
</feature>
<evidence type="ECO:0000259" key="3">
    <source>
        <dbReference type="PROSITE" id="PS51031"/>
    </source>
</evidence>
<dbReference type="SMART" id="SM00595">
    <property type="entry name" value="MADF"/>
    <property type="match status" value="1"/>
</dbReference>
<evidence type="ECO:0000256" key="1">
    <source>
        <dbReference type="PROSITE-ProRule" id="PRU00371"/>
    </source>
</evidence>
<organism evidence="4 5">
    <name type="scientific">Pieris macdunnoughi</name>
    <dbReference type="NCBI Taxonomy" id="345717"/>
    <lineage>
        <taxon>Eukaryota</taxon>
        <taxon>Metazoa</taxon>
        <taxon>Ecdysozoa</taxon>
        <taxon>Arthropoda</taxon>
        <taxon>Hexapoda</taxon>
        <taxon>Insecta</taxon>
        <taxon>Pterygota</taxon>
        <taxon>Neoptera</taxon>
        <taxon>Endopterygota</taxon>
        <taxon>Lepidoptera</taxon>
        <taxon>Glossata</taxon>
        <taxon>Ditrysia</taxon>
        <taxon>Papilionoidea</taxon>
        <taxon>Pieridae</taxon>
        <taxon>Pierinae</taxon>
        <taxon>Pieris</taxon>
    </lineage>
</organism>
<evidence type="ECO:0000259" key="2">
    <source>
        <dbReference type="PROSITE" id="PS51029"/>
    </source>
</evidence>
<keyword evidence="5" id="KW-1185">Reference proteome</keyword>
<dbReference type="Proteomes" id="UP000663880">
    <property type="component" value="Unassembled WGS sequence"/>
</dbReference>
<dbReference type="Pfam" id="PF10545">
    <property type="entry name" value="MADF_DNA_bdg"/>
    <property type="match status" value="1"/>
</dbReference>
<evidence type="ECO:0000313" key="5">
    <source>
        <dbReference type="Proteomes" id="UP000663880"/>
    </source>
</evidence>
<comment type="caution">
    <text evidence="4">The sequence shown here is derived from an EMBL/GenBank/DDBJ whole genome shotgun (WGS) entry which is preliminary data.</text>
</comment>
<gene>
    <name evidence="4" type="ORF">PMACD_LOCUS9360</name>
</gene>
<dbReference type="InterPro" id="IPR004210">
    <property type="entry name" value="BESS_motif"/>
</dbReference>
<dbReference type="GO" id="GO:0005634">
    <property type="term" value="C:nucleus"/>
    <property type="evidence" value="ECO:0007669"/>
    <property type="project" value="UniProtKB-SubCell"/>
</dbReference>